<accession>A0A5N5HTT3</accession>
<comment type="caution">
    <text evidence="1">The sequence shown here is derived from an EMBL/GenBank/DDBJ whole genome shotgun (WGS) entry which is preliminary data.</text>
</comment>
<sequence length="54" mass="6358">MLVDAYCKDGLMEKQMWIFPTLWHYCRITGLCRQGNVEIAMKIVKVLKVDLINQ</sequence>
<dbReference type="Pfam" id="PF01535">
    <property type="entry name" value="PPR"/>
    <property type="match status" value="2"/>
</dbReference>
<name>A0A5N5HTT3_9ROSA</name>
<dbReference type="OrthoDB" id="10604471at2759"/>
<reference evidence="1 2" key="3">
    <citation type="submission" date="2019-11" db="EMBL/GenBank/DDBJ databases">
        <title>A de novo genome assembly of a pear dwarfing rootstock.</title>
        <authorList>
            <person name="Wang F."/>
            <person name="Wang J."/>
            <person name="Li S."/>
            <person name="Zhang Y."/>
            <person name="Fang M."/>
            <person name="Ma L."/>
            <person name="Zhao Y."/>
            <person name="Jiang S."/>
        </authorList>
    </citation>
    <scope>NUCLEOTIDE SEQUENCE [LARGE SCALE GENOMIC DNA]</scope>
    <source>
        <strain evidence="1">S2</strain>
        <tissue evidence="1">Leaf</tissue>
    </source>
</reference>
<evidence type="ECO:0008006" key="3">
    <source>
        <dbReference type="Google" id="ProtNLM"/>
    </source>
</evidence>
<dbReference type="InterPro" id="IPR002885">
    <property type="entry name" value="PPR_rpt"/>
</dbReference>
<reference evidence="2" key="2">
    <citation type="submission" date="2019-10" db="EMBL/GenBank/DDBJ databases">
        <title>A de novo genome assembly of a pear dwarfing rootstock.</title>
        <authorList>
            <person name="Wang F."/>
            <person name="Wang J."/>
            <person name="Li S."/>
            <person name="Zhang Y."/>
            <person name="Fang M."/>
            <person name="Ma L."/>
            <person name="Zhao Y."/>
            <person name="Jiang S."/>
        </authorList>
    </citation>
    <scope>NUCLEOTIDE SEQUENCE [LARGE SCALE GENOMIC DNA]</scope>
</reference>
<dbReference type="AlphaFoldDB" id="A0A5N5HTT3"/>
<organism evidence="1 2">
    <name type="scientific">Pyrus ussuriensis x Pyrus communis</name>
    <dbReference type="NCBI Taxonomy" id="2448454"/>
    <lineage>
        <taxon>Eukaryota</taxon>
        <taxon>Viridiplantae</taxon>
        <taxon>Streptophyta</taxon>
        <taxon>Embryophyta</taxon>
        <taxon>Tracheophyta</taxon>
        <taxon>Spermatophyta</taxon>
        <taxon>Magnoliopsida</taxon>
        <taxon>eudicotyledons</taxon>
        <taxon>Gunneridae</taxon>
        <taxon>Pentapetalae</taxon>
        <taxon>rosids</taxon>
        <taxon>fabids</taxon>
        <taxon>Rosales</taxon>
        <taxon>Rosaceae</taxon>
        <taxon>Amygdaloideae</taxon>
        <taxon>Maleae</taxon>
        <taxon>Pyrus</taxon>
    </lineage>
</organism>
<reference evidence="1 2" key="1">
    <citation type="submission" date="2019-09" db="EMBL/GenBank/DDBJ databases">
        <authorList>
            <person name="Ou C."/>
        </authorList>
    </citation>
    <scope>NUCLEOTIDE SEQUENCE [LARGE SCALE GENOMIC DNA]</scope>
    <source>
        <strain evidence="1">S2</strain>
        <tissue evidence="1">Leaf</tissue>
    </source>
</reference>
<protein>
    <recommendedName>
        <fullName evidence="3">Pentatricopeptide repeat-containing protein</fullName>
    </recommendedName>
</protein>
<gene>
    <name evidence="1" type="ORF">D8674_007786</name>
</gene>
<dbReference type="EMBL" id="SMOL01000143">
    <property type="protein sequence ID" value="KAB2630267.1"/>
    <property type="molecule type" value="Genomic_DNA"/>
</dbReference>
<evidence type="ECO:0000313" key="1">
    <source>
        <dbReference type="EMBL" id="KAB2630267.1"/>
    </source>
</evidence>
<keyword evidence="2" id="KW-1185">Reference proteome</keyword>
<dbReference type="Proteomes" id="UP000327157">
    <property type="component" value="Chromosome 12"/>
</dbReference>
<evidence type="ECO:0000313" key="2">
    <source>
        <dbReference type="Proteomes" id="UP000327157"/>
    </source>
</evidence>
<proteinExistence type="predicted"/>